<dbReference type="EMBL" id="MKJU01000004">
    <property type="protein sequence ID" value="OHU93126.1"/>
    <property type="molecule type" value="Genomic_DNA"/>
</dbReference>
<dbReference type="STRING" id="1859457.BET10_02145"/>
<dbReference type="PANTHER" id="PTHR33361:SF2">
    <property type="entry name" value="DUF885 DOMAIN-CONTAINING PROTEIN"/>
    <property type="match status" value="1"/>
</dbReference>
<organism evidence="2 3">
    <name type="scientific">Pseudoalteromonas amylolytica</name>
    <dbReference type="NCBI Taxonomy" id="1859457"/>
    <lineage>
        <taxon>Bacteria</taxon>
        <taxon>Pseudomonadati</taxon>
        <taxon>Pseudomonadota</taxon>
        <taxon>Gammaproteobacteria</taxon>
        <taxon>Alteromonadales</taxon>
        <taxon>Pseudoalteromonadaceae</taxon>
        <taxon>Pseudoalteromonas</taxon>
    </lineage>
</organism>
<reference evidence="2 3" key="1">
    <citation type="submission" date="2016-09" db="EMBL/GenBank/DDBJ databases">
        <title>Pseudoalteromonas amylolytica sp. nov., isolated from the surface seawater.</title>
        <authorList>
            <person name="Wu Y.-H."/>
            <person name="Cheng H."/>
            <person name="Jin X.-B."/>
            <person name="Wang C.-S."/>
            <person name="Xu X.-W."/>
        </authorList>
    </citation>
    <scope>NUCLEOTIDE SEQUENCE [LARGE SCALE GENOMIC DNA]</scope>
    <source>
        <strain evidence="2 3">JW1</strain>
    </source>
</reference>
<accession>A0A1S1N3D2</accession>
<evidence type="ECO:0008006" key="4">
    <source>
        <dbReference type="Google" id="ProtNLM"/>
    </source>
</evidence>
<proteinExistence type="predicted"/>
<dbReference type="InterPro" id="IPR010281">
    <property type="entry name" value="DUF885"/>
</dbReference>
<protein>
    <recommendedName>
        <fullName evidence="4">DUF885 domain-containing protein</fullName>
    </recommendedName>
</protein>
<dbReference type="PANTHER" id="PTHR33361">
    <property type="entry name" value="GLR0591 PROTEIN"/>
    <property type="match status" value="1"/>
</dbReference>
<dbReference type="Proteomes" id="UP000179786">
    <property type="component" value="Unassembled WGS sequence"/>
</dbReference>
<evidence type="ECO:0000313" key="3">
    <source>
        <dbReference type="Proteomes" id="UP000179786"/>
    </source>
</evidence>
<keyword evidence="3" id="KW-1185">Reference proteome</keyword>
<dbReference type="OrthoDB" id="9769898at2"/>
<feature type="signal peptide" evidence="1">
    <location>
        <begin position="1"/>
        <end position="21"/>
    </location>
</feature>
<dbReference type="Pfam" id="PF05960">
    <property type="entry name" value="DUF885"/>
    <property type="match status" value="1"/>
</dbReference>
<comment type="caution">
    <text evidence="2">The sequence shown here is derived from an EMBL/GenBank/DDBJ whole genome shotgun (WGS) entry which is preliminary data.</text>
</comment>
<feature type="chain" id="PRO_5010341983" description="DUF885 domain-containing protein" evidence="1">
    <location>
        <begin position="22"/>
        <end position="591"/>
    </location>
</feature>
<keyword evidence="1" id="KW-0732">Signal</keyword>
<dbReference type="RefSeq" id="WP_070982831.1">
    <property type="nucleotide sequence ID" value="NZ_MKJU01000004.1"/>
</dbReference>
<evidence type="ECO:0000313" key="2">
    <source>
        <dbReference type="EMBL" id="OHU93126.1"/>
    </source>
</evidence>
<gene>
    <name evidence="2" type="ORF">BET10_02145</name>
</gene>
<evidence type="ECO:0000256" key="1">
    <source>
        <dbReference type="SAM" id="SignalP"/>
    </source>
</evidence>
<dbReference type="AlphaFoldDB" id="A0A1S1N3D2"/>
<name>A0A1S1N3D2_9GAMM</name>
<dbReference type="PROSITE" id="PS51257">
    <property type="entry name" value="PROKAR_LIPOPROTEIN"/>
    <property type="match status" value="1"/>
</dbReference>
<sequence>MVKNFALLLSSVLLSALLVGCKLTPKSADSEFTKLAQEVELYTKQIEPYKNQSLDMAYYLPNLSEDALADQYRRRQAFLSRLDNIPESQLNDENQINLTILRAQIQNKVDEYRFKKHYMPLTSEGGFHSRVAIEAIGSNDFSHASGFELYLSRLDDIPRFFEQNIAWMRKGIATGRVLPKVVLQGYESSISGFIFDDVTQSAFYSPFKTNSARLSETQFAKLQARAKTVIKEKVMPAYQSYLKFFTEQYLPAARDTIAVKDLPDGQAYYENRAAHYTTTDMTVEQIHQLGLQEVARIRGEMEAIIKEVGFKGTFAEFTQFLRTDPQFYATTPEQLLKEATFISKRIDAQLPKLFHTLPRRPYGVAPVPASIAPKYTTGRYYPASNDLEAGYYWVNTYALDKRPLYVLEALTLHEAVPGHHLQIALNEEMDHLPRYRRNEYISAFGEGWGLYSEYLGLEVGFYQDPYSNFGRLTYEMWRAARLVVDTGMHMYGWSREKAMNFMRDNTALSLHNVKTETDRYISWPAQALSYKIGELTIKRLRADAEQKLGEHFDLREFHYQVLRHGSIPLYVLEEQINRYIERTLTQLGTNN</sequence>